<dbReference type="Proteomes" id="UP000266389">
    <property type="component" value="Unassembled WGS sequence"/>
</dbReference>
<feature type="signal peptide" evidence="1">
    <location>
        <begin position="1"/>
        <end position="22"/>
    </location>
</feature>
<dbReference type="InterPro" id="IPR046235">
    <property type="entry name" value="DUF6268"/>
</dbReference>
<dbReference type="AlphaFoldDB" id="A0A395LY91"/>
<sequence length="309" mass="34667">MAHLRLLICLSFGFCLCANAFAQREQFGIRYEQYGVVNLDKAEPELSGSSFGAFALTGNASFKVFLDKRGASSLTLGAQYRYVRLEPEVRLPIVTAPPSSSTVNAPREAHLLFLDLVLQQRLSDIFTLLVAVRPGIFSDFRNVVLDHTRLEGAAFLDWHAGDELTLGFGASRTSNFGRVLIVPILHVIYFGGETFMIDAIIPRNLDVMFYPSKEWELGLSFLLNGSEYRVGDATLNSLNMNQFGFANLTAGPIVRYQFLEKTYLSLEGGYTLLRRTELADNRLSGDARFLQQFNPANTWFLRVGMQLMY</sequence>
<evidence type="ECO:0000259" key="2">
    <source>
        <dbReference type="Pfam" id="PF19783"/>
    </source>
</evidence>
<evidence type="ECO:0000313" key="3">
    <source>
        <dbReference type="EMBL" id="RFM23421.1"/>
    </source>
</evidence>
<evidence type="ECO:0000313" key="4">
    <source>
        <dbReference type="Proteomes" id="UP000266389"/>
    </source>
</evidence>
<gene>
    <name evidence="3" type="ORF">D0433_10830</name>
</gene>
<feature type="chain" id="PRO_5017250409" description="DUF6268 domain-containing protein" evidence="1">
    <location>
        <begin position="23"/>
        <end position="309"/>
    </location>
</feature>
<proteinExistence type="predicted"/>
<keyword evidence="1" id="KW-0732">Signal</keyword>
<name>A0A395LY91_9BACT</name>
<feature type="domain" description="DUF6268" evidence="2">
    <location>
        <begin position="120"/>
        <end position="306"/>
    </location>
</feature>
<dbReference type="Pfam" id="PF19783">
    <property type="entry name" value="DUF6268"/>
    <property type="match status" value="1"/>
</dbReference>
<dbReference type="EMBL" id="PHFL01000065">
    <property type="protein sequence ID" value="RFM23421.1"/>
    <property type="molecule type" value="Genomic_DNA"/>
</dbReference>
<accession>A0A395LY91</accession>
<comment type="caution">
    <text evidence="3">The sequence shown here is derived from an EMBL/GenBank/DDBJ whole genome shotgun (WGS) entry which is preliminary data.</text>
</comment>
<protein>
    <recommendedName>
        <fullName evidence="2">DUF6268 domain-containing protein</fullName>
    </recommendedName>
</protein>
<organism evidence="3 4">
    <name type="scientific">Candidatus Thermochlorobacter aerophilus</name>
    <dbReference type="NCBI Taxonomy" id="1868324"/>
    <lineage>
        <taxon>Bacteria</taxon>
        <taxon>Pseudomonadati</taxon>
        <taxon>Chlorobiota</taxon>
        <taxon>Chlorobiia</taxon>
        <taxon>Chlorobiales</taxon>
        <taxon>Candidatus Thermochlorobacteriaceae</taxon>
        <taxon>Candidatus Thermochlorobacter</taxon>
    </lineage>
</organism>
<evidence type="ECO:0000256" key="1">
    <source>
        <dbReference type="SAM" id="SignalP"/>
    </source>
</evidence>
<reference evidence="3 4" key="1">
    <citation type="journal article" date="2011" name="ISME J.">
        <title>Community ecology of hot spring cyanobacterial mats: predominant populations and their functional potential.</title>
        <authorList>
            <person name="Klatt C.G."/>
            <person name="Wood J.M."/>
            <person name="Rusch D.B."/>
            <person name="Bateson M.M."/>
            <person name="Hamamura N."/>
            <person name="Heidelberg J.F."/>
            <person name="Grossman A.R."/>
            <person name="Bhaya D."/>
            <person name="Cohan F.M."/>
            <person name="Kuhl M."/>
            <person name="Bryant D.A."/>
            <person name="Ward D.M."/>
        </authorList>
    </citation>
    <scope>NUCLEOTIDE SEQUENCE [LARGE SCALE GENOMIC DNA]</scope>
    <source>
        <strain evidence="3">OS</strain>
    </source>
</reference>